<feature type="region of interest" description="Disordered" evidence="1">
    <location>
        <begin position="260"/>
        <end position="307"/>
    </location>
</feature>
<dbReference type="PANTHER" id="PTHR38463:SF1">
    <property type="entry name" value="STRESS RESPONSE PROTEIN YSNF"/>
    <property type="match status" value="1"/>
</dbReference>
<gene>
    <name evidence="4" type="ORF">ACFSBH_05235</name>
</gene>
<evidence type="ECO:0000313" key="5">
    <source>
        <dbReference type="Proteomes" id="UP001597221"/>
    </source>
</evidence>
<accession>A0ABW4HNU2</accession>
<evidence type="ECO:0000256" key="1">
    <source>
        <dbReference type="SAM" id="MobiDB-lite"/>
    </source>
</evidence>
<dbReference type="PANTHER" id="PTHR38463">
    <property type="entry name" value="STRESS RESPONSE PROTEIN YSNF"/>
    <property type="match status" value="1"/>
</dbReference>
<keyword evidence="5" id="KW-1185">Reference proteome</keyword>
<dbReference type="Pfam" id="PF11181">
    <property type="entry name" value="YflT"/>
    <property type="match status" value="1"/>
</dbReference>
<feature type="domain" description="DUF2382" evidence="2">
    <location>
        <begin position="150"/>
        <end position="260"/>
    </location>
</feature>
<sequence>MAKKVIGIYDTEAEVMDVVSKLENAGYAPEDITLIAKNSEQSSWLWNETNYDTTTTDDLSSYGKEDSFWEKVKDFFKGDLTEDNYNEAGGFVDRFTGYGLSDTEAEKYNDEVQLGRIIVLAPDDYNETLNTTGVTSDFNSDVERNTERKMKLREEELDIDKREVSAGEVEVKKEVHEDIQQVDVPVTREEIYVERKPVNEEDPFDADHRMEDETIRVPLKEEEIEVRKRPIVREEVEIGKKRVQDTEEVFDSVKREELDVDMENRRDKSQQSRELDTVFMEDEDQLEKRNRQSQRNWLLDDDEDNRL</sequence>
<feature type="compositionally biased region" description="Basic and acidic residues" evidence="1">
    <location>
        <begin position="260"/>
        <end position="276"/>
    </location>
</feature>
<name>A0ABW4HNU2_9BACI</name>
<dbReference type="EMBL" id="JBHUDE010000018">
    <property type="protein sequence ID" value="MFD1607053.1"/>
    <property type="molecule type" value="Genomic_DNA"/>
</dbReference>
<proteinExistence type="predicted"/>
<dbReference type="RefSeq" id="WP_251511874.1">
    <property type="nucleotide sequence ID" value="NZ_JAMBON010000003.1"/>
</dbReference>
<dbReference type="Proteomes" id="UP001597221">
    <property type="component" value="Unassembled WGS sequence"/>
</dbReference>
<evidence type="ECO:0000259" key="3">
    <source>
        <dbReference type="Pfam" id="PF11181"/>
    </source>
</evidence>
<dbReference type="InterPro" id="IPR019060">
    <property type="entry name" value="DUF2382"/>
</dbReference>
<evidence type="ECO:0000313" key="4">
    <source>
        <dbReference type="EMBL" id="MFD1607053.1"/>
    </source>
</evidence>
<organism evidence="4 5">
    <name type="scientific">Oceanobacillus luteolus</name>
    <dbReference type="NCBI Taxonomy" id="1274358"/>
    <lineage>
        <taxon>Bacteria</taxon>
        <taxon>Bacillati</taxon>
        <taxon>Bacillota</taxon>
        <taxon>Bacilli</taxon>
        <taxon>Bacillales</taxon>
        <taxon>Bacillaceae</taxon>
        <taxon>Oceanobacillus</taxon>
    </lineage>
</organism>
<dbReference type="InterPro" id="IPR025889">
    <property type="entry name" value="GSP17M-like_dom"/>
</dbReference>
<dbReference type="InterPro" id="IPR052967">
    <property type="entry name" value="Stress_Response_Assoc"/>
</dbReference>
<dbReference type="NCBIfam" id="TIGR02271">
    <property type="entry name" value="YsnF/AvaK domain"/>
    <property type="match status" value="1"/>
</dbReference>
<protein>
    <submittedName>
        <fullName evidence="4">DUF2382 domain-containing protein</fullName>
    </submittedName>
</protein>
<comment type="caution">
    <text evidence="4">The sequence shown here is derived from an EMBL/GenBank/DDBJ whole genome shotgun (WGS) entry which is preliminary data.</text>
</comment>
<evidence type="ECO:0000259" key="2">
    <source>
        <dbReference type="Pfam" id="PF09557"/>
    </source>
</evidence>
<reference evidence="5" key="1">
    <citation type="journal article" date="2019" name="Int. J. Syst. Evol. Microbiol.">
        <title>The Global Catalogue of Microorganisms (GCM) 10K type strain sequencing project: providing services to taxonomists for standard genome sequencing and annotation.</title>
        <authorList>
            <consortium name="The Broad Institute Genomics Platform"/>
            <consortium name="The Broad Institute Genome Sequencing Center for Infectious Disease"/>
            <person name="Wu L."/>
            <person name="Ma J."/>
        </authorList>
    </citation>
    <scope>NUCLEOTIDE SEQUENCE [LARGE SCALE GENOMIC DNA]</scope>
    <source>
        <strain evidence="5">CGMCC 1.12376</strain>
    </source>
</reference>
<dbReference type="Pfam" id="PF09557">
    <property type="entry name" value="DUF2382"/>
    <property type="match status" value="1"/>
</dbReference>
<feature type="domain" description="General stress protein 17M-like" evidence="3">
    <location>
        <begin position="5"/>
        <end position="115"/>
    </location>
</feature>